<sequence length="66" mass="7203">MLRLANHVLDLLDTAMAGMETLCYFLSERLNLSLLGALGVVVVETGEHMLLMELLEVLALSSEIGE</sequence>
<dbReference type="AlphaFoldDB" id="A0A8T1GPF9"/>
<comment type="caution">
    <text evidence="1">The sequence shown here is derived from an EMBL/GenBank/DDBJ whole genome shotgun (WGS) entry which is preliminary data.</text>
</comment>
<accession>A0A8T1GPF9</accession>
<proteinExistence type="predicted"/>
<protein>
    <submittedName>
        <fullName evidence="1">Uncharacterized protein</fullName>
    </submittedName>
</protein>
<evidence type="ECO:0000313" key="1">
    <source>
        <dbReference type="EMBL" id="KAG3176215.1"/>
    </source>
</evidence>
<dbReference type="Proteomes" id="UP000760860">
    <property type="component" value="Unassembled WGS sequence"/>
</dbReference>
<reference evidence="1" key="1">
    <citation type="submission" date="2018-05" db="EMBL/GenBank/DDBJ databases">
        <title>Effector identification in a new, highly contiguous assembly of the strawberry crown rot pathogen Phytophthora cactorum.</title>
        <authorList>
            <person name="Armitage A.D."/>
            <person name="Nellist C.F."/>
            <person name="Bates H."/>
            <person name="Vickerstaff R.J."/>
            <person name="Harrison R.J."/>
        </authorList>
    </citation>
    <scope>NUCLEOTIDE SEQUENCE</scope>
    <source>
        <strain evidence="1">P421</strain>
    </source>
</reference>
<organism evidence="1 2">
    <name type="scientific">Phytophthora cactorum</name>
    <dbReference type="NCBI Taxonomy" id="29920"/>
    <lineage>
        <taxon>Eukaryota</taxon>
        <taxon>Sar</taxon>
        <taxon>Stramenopiles</taxon>
        <taxon>Oomycota</taxon>
        <taxon>Peronosporomycetes</taxon>
        <taxon>Peronosporales</taxon>
        <taxon>Peronosporaceae</taxon>
        <taxon>Phytophthora</taxon>
    </lineage>
</organism>
<name>A0A8T1GPF9_9STRA</name>
<gene>
    <name evidence="1" type="ORF">PC129_g25557</name>
</gene>
<dbReference type="EMBL" id="RCMV01006541">
    <property type="protein sequence ID" value="KAG3176215.1"/>
    <property type="molecule type" value="Genomic_DNA"/>
</dbReference>
<evidence type="ECO:0000313" key="2">
    <source>
        <dbReference type="Proteomes" id="UP000760860"/>
    </source>
</evidence>